<accession>A0A0A1MWK8</accession>
<keyword evidence="4" id="KW-1185">Reference proteome</keyword>
<name>A0A0A1MWK8_9BACI</name>
<protein>
    <submittedName>
        <fullName evidence="3">Uncharacterized protein</fullName>
    </submittedName>
</protein>
<keyword evidence="2" id="KW-0812">Transmembrane</keyword>
<dbReference type="RefSeq" id="WP_042533507.1">
    <property type="nucleotide sequence ID" value="NZ_CAXOIH010000031.1"/>
</dbReference>
<feature type="transmembrane region" description="Helical" evidence="2">
    <location>
        <begin position="27"/>
        <end position="47"/>
    </location>
</feature>
<sequence length="61" mass="7482">MSDWWEKKKSKTRKSKKGKGDYTKTDLFFDILFWIPEVIILPIRILFWSFRGVLRWVTDVM</sequence>
<dbReference type="Proteomes" id="UP000040453">
    <property type="component" value="Unassembled WGS sequence"/>
</dbReference>
<evidence type="ECO:0000256" key="2">
    <source>
        <dbReference type="SAM" id="Phobius"/>
    </source>
</evidence>
<reference evidence="3 4" key="1">
    <citation type="submission" date="2014-11" db="EMBL/GenBank/DDBJ databases">
        <authorList>
            <person name="Urmite Genomes Urmite Genomes"/>
        </authorList>
    </citation>
    <scope>NUCLEOTIDE SEQUENCE [LARGE SCALE GENOMIC DNA]</scope>
    <source>
        <strain evidence="3 4">Oc5</strain>
    </source>
</reference>
<dbReference type="OrthoDB" id="2706699at2"/>
<dbReference type="STRING" id="545501.BN997_03120"/>
<keyword evidence="2" id="KW-1133">Transmembrane helix</keyword>
<organism evidence="3 4">
    <name type="scientific">Oceanobacillus oncorhynchi</name>
    <dbReference type="NCBI Taxonomy" id="545501"/>
    <lineage>
        <taxon>Bacteria</taxon>
        <taxon>Bacillati</taxon>
        <taxon>Bacillota</taxon>
        <taxon>Bacilli</taxon>
        <taxon>Bacillales</taxon>
        <taxon>Bacillaceae</taxon>
        <taxon>Oceanobacillus</taxon>
    </lineage>
</organism>
<keyword evidence="2" id="KW-0472">Membrane</keyword>
<evidence type="ECO:0000256" key="1">
    <source>
        <dbReference type="SAM" id="MobiDB-lite"/>
    </source>
</evidence>
<feature type="region of interest" description="Disordered" evidence="1">
    <location>
        <begin position="1"/>
        <end position="22"/>
    </location>
</feature>
<gene>
    <name evidence="3" type="ORF">BN997_03120</name>
</gene>
<proteinExistence type="predicted"/>
<feature type="compositionally biased region" description="Basic residues" evidence="1">
    <location>
        <begin position="8"/>
        <end position="17"/>
    </location>
</feature>
<evidence type="ECO:0000313" key="4">
    <source>
        <dbReference type="Proteomes" id="UP000040453"/>
    </source>
</evidence>
<evidence type="ECO:0000313" key="3">
    <source>
        <dbReference type="EMBL" id="CEI83216.1"/>
    </source>
</evidence>
<dbReference type="AlphaFoldDB" id="A0A0A1MWK8"/>
<dbReference type="EMBL" id="CDGG01000001">
    <property type="protein sequence ID" value="CEI83216.1"/>
    <property type="molecule type" value="Genomic_DNA"/>
</dbReference>